<feature type="transmembrane region" description="Helical" evidence="1">
    <location>
        <begin position="206"/>
        <end position="224"/>
    </location>
</feature>
<dbReference type="Proteomes" id="UP000273807">
    <property type="component" value="Unassembled WGS sequence"/>
</dbReference>
<keyword evidence="3" id="KW-1185">Reference proteome</keyword>
<evidence type="ECO:0000256" key="1">
    <source>
        <dbReference type="SAM" id="Phobius"/>
    </source>
</evidence>
<organism evidence="2 3">
    <name type="scientific">Arthrobacter oryzae</name>
    <dbReference type="NCBI Taxonomy" id="409290"/>
    <lineage>
        <taxon>Bacteria</taxon>
        <taxon>Bacillati</taxon>
        <taxon>Actinomycetota</taxon>
        <taxon>Actinomycetes</taxon>
        <taxon>Micrococcales</taxon>
        <taxon>Micrococcaceae</taxon>
        <taxon>Arthrobacter</taxon>
    </lineage>
</organism>
<evidence type="ECO:0008006" key="4">
    <source>
        <dbReference type="Google" id="ProtNLM"/>
    </source>
</evidence>
<feature type="transmembrane region" description="Helical" evidence="1">
    <location>
        <begin position="56"/>
        <end position="78"/>
    </location>
</feature>
<evidence type="ECO:0000313" key="2">
    <source>
        <dbReference type="EMBL" id="RNL63614.1"/>
    </source>
</evidence>
<keyword evidence="1" id="KW-1133">Transmembrane helix</keyword>
<sequence>MNAENIGHWIRVGLWTLPVYGLVTAWSTIRPRPDPQQDTDAWALFVSSDSYQLSHLVGSTAGTILAIFGVFALGCALANSRSGRLALAAMVMTVAGTALLLVPAVVSTFTAPAIGQAYLDGSDGALYLEYPAALSWAFLLGLLLAAPGHVLLGLAVWKSRVLPRWSGFFWGAGAVLIYVLGVILWVAPEVMLGVVPGQAGTGGGRVLETAGALLTAVAGGWIAWSHTRHNRPQAGLVSAGSPGPE</sequence>
<dbReference type="OrthoDB" id="4937429at2"/>
<dbReference type="EMBL" id="RBED01000002">
    <property type="protein sequence ID" value="RNL63614.1"/>
    <property type="molecule type" value="Genomic_DNA"/>
</dbReference>
<reference evidence="2 3" key="1">
    <citation type="submission" date="2018-10" db="EMBL/GenBank/DDBJ databases">
        <title>Genome sequencing of Arthrobacter oryzae TNB02.</title>
        <authorList>
            <person name="Cho Y.-J."/>
            <person name="Cho A."/>
            <person name="Kim O.-S."/>
        </authorList>
    </citation>
    <scope>NUCLEOTIDE SEQUENCE [LARGE SCALE GENOMIC DNA]</scope>
    <source>
        <strain evidence="2 3">TNB02</strain>
    </source>
</reference>
<feature type="transmembrane region" description="Helical" evidence="1">
    <location>
        <begin position="12"/>
        <end position="29"/>
    </location>
</feature>
<keyword evidence="1" id="KW-0472">Membrane</keyword>
<dbReference type="Pfam" id="PF14329">
    <property type="entry name" value="DUF4386"/>
    <property type="match status" value="1"/>
</dbReference>
<evidence type="ECO:0000313" key="3">
    <source>
        <dbReference type="Proteomes" id="UP000273807"/>
    </source>
</evidence>
<comment type="caution">
    <text evidence="2">The sequence shown here is derived from an EMBL/GenBank/DDBJ whole genome shotgun (WGS) entry which is preliminary data.</text>
</comment>
<proteinExistence type="predicted"/>
<feature type="transmembrane region" description="Helical" evidence="1">
    <location>
        <begin position="168"/>
        <end position="186"/>
    </location>
</feature>
<dbReference type="InterPro" id="IPR025495">
    <property type="entry name" value="DUF4386"/>
</dbReference>
<gene>
    <name evidence="2" type="ORF">D7003_00750</name>
</gene>
<accession>A0A3N0CJJ8</accession>
<dbReference type="AlphaFoldDB" id="A0A3N0CJJ8"/>
<feature type="transmembrane region" description="Helical" evidence="1">
    <location>
        <begin position="85"/>
        <end position="114"/>
    </location>
</feature>
<feature type="transmembrane region" description="Helical" evidence="1">
    <location>
        <begin position="134"/>
        <end position="156"/>
    </location>
</feature>
<dbReference type="RefSeq" id="WP_123253619.1">
    <property type="nucleotide sequence ID" value="NZ_RBED01000002.1"/>
</dbReference>
<keyword evidence="1" id="KW-0812">Transmembrane</keyword>
<name>A0A3N0CJJ8_9MICC</name>
<protein>
    <recommendedName>
        <fullName evidence="4">DUF998 domain-containing protein</fullName>
    </recommendedName>
</protein>